<feature type="binding site" evidence="7">
    <location>
        <position position="103"/>
    </location>
    <ligand>
        <name>Mg(2+)</name>
        <dbReference type="ChEBI" id="CHEBI:18420"/>
        <label>1</label>
    </ligand>
</feature>
<feature type="binding site" evidence="7">
    <location>
        <position position="71"/>
    </location>
    <ligand>
        <name>Mg(2+)</name>
        <dbReference type="ChEBI" id="CHEBI:18420"/>
        <label>1</label>
    </ligand>
</feature>
<comment type="function">
    <text evidence="7">Catalyzes the hydrolysis of inorganic pyrophosphate (PPi) forming two phosphate ions.</text>
</comment>
<feature type="binding site" evidence="7">
    <location>
        <position position="44"/>
    </location>
    <ligand>
        <name>substrate</name>
    </ligand>
</feature>
<dbReference type="NCBIfam" id="NF002317">
    <property type="entry name" value="PRK01250.1"/>
    <property type="match status" value="1"/>
</dbReference>
<feature type="binding site" evidence="7">
    <location>
        <position position="56"/>
    </location>
    <ligand>
        <name>substrate</name>
    </ligand>
</feature>
<sequence>MGYEALTPGKNPPEEINVIIEIVEGSSSVKYEVDKDTDCLMVDRFMNVAMHYPANYGFVPKTLYDDGDPVDVLVLTPEPIVPGAVIKCRPVAVLGTEDESGLDAKILCVPTDKISTDYYKAMRDLDDVDERLRNKIAHFFEHYKDHEDGKWSKISGWEGAEKAKAEINKSIKAYNKG</sequence>
<organism evidence="8 9">
    <name type="scientific">Salinisphaera orenii YIM 95161</name>
    <dbReference type="NCBI Taxonomy" id="1051139"/>
    <lineage>
        <taxon>Bacteria</taxon>
        <taxon>Pseudomonadati</taxon>
        <taxon>Pseudomonadota</taxon>
        <taxon>Gammaproteobacteria</taxon>
        <taxon>Salinisphaerales</taxon>
        <taxon>Salinisphaeraceae</taxon>
        <taxon>Salinisphaera</taxon>
    </lineage>
</organism>
<reference evidence="8 9" key="1">
    <citation type="submission" date="2013-10" db="EMBL/GenBank/DDBJ databases">
        <title>Salinisphaera halophila YIM 95161 Genome Sequencing.</title>
        <authorList>
            <person name="Lai Q."/>
            <person name="Li C."/>
            <person name="Shao Z."/>
        </authorList>
    </citation>
    <scope>NUCLEOTIDE SEQUENCE [LARGE SCALE GENOMIC DNA]</scope>
    <source>
        <strain evidence="8 9">YIM 95161</strain>
    </source>
</reference>
<comment type="subcellular location">
    <subcellularLocation>
        <location evidence="7">Cytoplasm</location>
    </subcellularLocation>
</comment>
<dbReference type="RefSeq" id="WP_123589481.1">
    <property type="nucleotide sequence ID" value="NZ_AYKF01000001.1"/>
</dbReference>
<dbReference type="PROSITE" id="PS00387">
    <property type="entry name" value="PPASE"/>
    <property type="match status" value="1"/>
</dbReference>
<feature type="binding site" evidence="7">
    <location>
        <position position="143"/>
    </location>
    <ligand>
        <name>substrate</name>
    </ligand>
</feature>
<evidence type="ECO:0000256" key="5">
    <source>
        <dbReference type="ARBA" id="ARBA00022842"/>
    </source>
</evidence>
<dbReference type="OrthoDB" id="5187599at2"/>
<accession>A0A423QAU2</accession>
<dbReference type="InterPro" id="IPR036649">
    <property type="entry name" value="Pyrophosphatase_sf"/>
</dbReference>
<evidence type="ECO:0000313" key="9">
    <source>
        <dbReference type="Proteomes" id="UP000285123"/>
    </source>
</evidence>
<feature type="binding site" evidence="7">
    <location>
        <position position="71"/>
    </location>
    <ligand>
        <name>Mg(2+)</name>
        <dbReference type="ChEBI" id="CHEBI:18420"/>
        <label>2</label>
    </ligand>
</feature>
<keyword evidence="4 7" id="KW-0378">Hydrolase</keyword>
<evidence type="ECO:0000256" key="1">
    <source>
        <dbReference type="ARBA" id="ARBA00001946"/>
    </source>
</evidence>
<feature type="binding site" evidence="7">
    <location>
        <position position="66"/>
    </location>
    <ligand>
        <name>Mg(2+)</name>
        <dbReference type="ChEBI" id="CHEBI:18420"/>
        <label>1</label>
    </ligand>
</feature>
<dbReference type="AlphaFoldDB" id="A0A423QAU2"/>
<dbReference type="InterPro" id="IPR008162">
    <property type="entry name" value="Pyrophosphatase"/>
</dbReference>
<proteinExistence type="inferred from homology"/>
<name>A0A423QAU2_9GAMM</name>
<comment type="subunit">
    <text evidence="7">Homohexamer.</text>
</comment>
<dbReference type="CDD" id="cd00412">
    <property type="entry name" value="pyrophosphatase"/>
    <property type="match status" value="1"/>
</dbReference>
<feature type="binding site" evidence="7">
    <location>
        <position position="30"/>
    </location>
    <ligand>
        <name>substrate</name>
    </ligand>
</feature>
<protein>
    <recommendedName>
        <fullName evidence="7">Inorganic pyrophosphatase</fullName>
        <ecNumber evidence="7">3.6.1.1</ecNumber>
    </recommendedName>
    <alternativeName>
        <fullName evidence="7">Pyrophosphate phospho-hydrolase</fullName>
        <shortName evidence="7">PPase</shortName>
    </alternativeName>
</protein>
<dbReference type="GO" id="GO:0000287">
    <property type="term" value="F:magnesium ion binding"/>
    <property type="evidence" value="ECO:0007669"/>
    <property type="project" value="UniProtKB-UniRule"/>
</dbReference>
<evidence type="ECO:0000256" key="7">
    <source>
        <dbReference type="HAMAP-Rule" id="MF_00209"/>
    </source>
</evidence>
<keyword evidence="2 7" id="KW-0963">Cytoplasm</keyword>
<comment type="similarity">
    <text evidence="7">Belongs to the PPase family.</text>
</comment>
<evidence type="ECO:0000256" key="4">
    <source>
        <dbReference type="ARBA" id="ARBA00022801"/>
    </source>
</evidence>
<keyword evidence="5 7" id="KW-0460">Magnesium</keyword>
<comment type="catalytic activity">
    <reaction evidence="6 7">
        <text>diphosphate + H2O = 2 phosphate + H(+)</text>
        <dbReference type="Rhea" id="RHEA:24576"/>
        <dbReference type="ChEBI" id="CHEBI:15377"/>
        <dbReference type="ChEBI" id="CHEBI:15378"/>
        <dbReference type="ChEBI" id="CHEBI:33019"/>
        <dbReference type="ChEBI" id="CHEBI:43474"/>
        <dbReference type="EC" id="3.6.1.1"/>
    </reaction>
</comment>
<evidence type="ECO:0000313" key="8">
    <source>
        <dbReference type="EMBL" id="ROO37700.1"/>
    </source>
</evidence>
<dbReference type="GO" id="GO:0005737">
    <property type="term" value="C:cytoplasm"/>
    <property type="evidence" value="ECO:0007669"/>
    <property type="project" value="UniProtKB-SubCell"/>
</dbReference>
<dbReference type="Proteomes" id="UP000285123">
    <property type="component" value="Unassembled WGS sequence"/>
</dbReference>
<evidence type="ECO:0000256" key="2">
    <source>
        <dbReference type="ARBA" id="ARBA00022490"/>
    </source>
</evidence>
<dbReference type="EMBL" id="AYKF01000001">
    <property type="protein sequence ID" value="ROO37700.1"/>
    <property type="molecule type" value="Genomic_DNA"/>
</dbReference>
<dbReference type="FunFam" id="3.90.80.10:FF:000003">
    <property type="entry name" value="Inorganic pyrophosphatase"/>
    <property type="match status" value="1"/>
</dbReference>
<dbReference type="GO" id="GO:0006796">
    <property type="term" value="P:phosphate-containing compound metabolic process"/>
    <property type="evidence" value="ECO:0007669"/>
    <property type="project" value="InterPro"/>
</dbReference>
<dbReference type="EC" id="3.6.1.1" evidence="7"/>
<evidence type="ECO:0000256" key="6">
    <source>
        <dbReference type="ARBA" id="ARBA00047820"/>
    </source>
</evidence>
<keyword evidence="3 7" id="KW-0479">Metal-binding</keyword>
<evidence type="ECO:0000256" key="3">
    <source>
        <dbReference type="ARBA" id="ARBA00022723"/>
    </source>
</evidence>
<dbReference type="PANTHER" id="PTHR10286">
    <property type="entry name" value="INORGANIC PYROPHOSPHATASE"/>
    <property type="match status" value="1"/>
</dbReference>
<gene>
    <name evidence="7" type="primary">ppa</name>
    <name evidence="8" type="ORF">SAHL_00685</name>
</gene>
<dbReference type="Gene3D" id="3.90.80.10">
    <property type="entry name" value="Inorganic pyrophosphatase"/>
    <property type="match status" value="1"/>
</dbReference>
<dbReference type="HAMAP" id="MF_00209">
    <property type="entry name" value="Inorganic_PPase"/>
    <property type="match status" value="1"/>
</dbReference>
<dbReference type="Pfam" id="PF00719">
    <property type="entry name" value="Pyrophosphatase"/>
    <property type="match status" value="1"/>
</dbReference>
<dbReference type="GO" id="GO:0004427">
    <property type="term" value="F:inorganic diphosphate phosphatase activity"/>
    <property type="evidence" value="ECO:0007669"/>
    <property type="project" value="UniProtKB-UniRule"/>
</dbReference>
<comment type="caution">
    <text evidence="8">The sequence shown here is derived from an EMBL/GenBank/DDBJ whole genome shotgun (WGS) entry which is preliminary data.</text>
</comment>
<dbReference type="SUPFAM" id="SSF50324">
    <property type="entry name" value="Inorganic pyrophosphatase"/>
    <property type="match status" value="1"/>
</dbReference>
<comment type="cofactor">
    <cofactor evidence="1 7">
        <name>Mg(2+)</name>
        <dbReference type="ChEBI" id="CHEBI:18420"/>
    </cofactor>
</comment>